<dbReference type="AlphaFoldDB" id="A0AAE6KVD5"/>
<dbReference type="RefSeq" id="WP_140799948.1">
    <property type="nucleotide sequence ID" value="NZ_CP017172.1"/>
</dbReference>
<name>A0AAE6KVD5_MYXXA</name>
<organism evidence="1 2">
    <name type="scientific">Myxococcus xanthus</name>
    <dbReference type="NCBI Taxonomy" id="34"/>
    <lineage>
        <taxon>Bacteria</taxon>
        <taxon>Pseudomonadati</taxon>
        <taxon>Myxococcota</taxon>
        <taxon>Myxococcia</taxon>
        <taxon>Myxococcales</taxon>
        <taxon>Cystobacterineae</taxon>
        <taxon>Myxococcaceae</taxon>
        <taxon>Myxococcus</taxon>
    </lineage>
</organism>
<dbReference type="PANTHER" id="PTHR38567:SF1">
    <property type="entry name" value="DUF4291 DOMAIN-CONTAINING PROTEIN"/>
    <property type="match status" value="1"/>
</dbReference>
<dbReference type="EMBL" id="CP017174">
    <property type="protein sequence ID" value="QDE71151.1"/>
    <property type="molecule type" value="Genomic_DNA"/>
</dbReference>
<dbReference type="Pfam" id="PF14124">
    <property type="entry name" value="DUF4291"/>
    <property type="match status" value="1"/>
</dbReference>
<evidence type="ECO:0000313" key="2">
    <source>
        <dbReference type="Proteomes" id="UP000320179"/>
    </source>
</evidence>
<gene>
    <name evidence="1" type="ORF">BHS09_31580</name>
</gene>
<sequence>MSAQREVRADFDRTSIVMYQAYPDAIADVAVAKQKFGPPFSTGRMTWIKPSFLWLMHRSNWGHKSGQERTLAVRIQRSGWETALGLGVLTAYEPKAHGSPEAWRTAFDAAPVHVQWDPERTLRGAGLPHDSIQVGLGRAIIQRFVEDWIVSITDLTPLVLKLRKHLDTGRAEQASRLLPPEAAYPVSAELVRQLGMRTGP</sequence>
<protein>
    <recommendedName>
        <fullName evidence="3">DUF4291 domain-containing protein</fullName>
    </recommendedName>
</protein>
<dbReference type="InterPro" id="IPR025633">
    <property type="entry name" value="DUF4291"/>
</dbReference>
<proteinExistence type="predicted"/>
<reference evidence="1 2" key="1">
    <citation type="journal article" date="2019" name="Science">
        <title>Social genes are selection hotspots in kin groups of a soil microbe.</title>
        <authorList>
            <person name="Wielgoss S."/>
            <person name="Wolfensberger R."/>
            <person name="Sun L."/>
            <person name="Fiegna F."/>
            <person name="Velicer G.J."/>
        </authorList>
    </citation>
    <scope>NUCLEOTIDE SEQUENCE [LARGE SCALE GENOMIC DNA]</scope>
    <source>
        <strain evidence="1 2">MC3.5.9c15</strain>
    </source>
</reference>
<evidence type="ECO:0008006" key="3">
    <source>
        <dbReference type="Google" id="ProtNLM"/>
    </source>
</evidence>
<accession>A0AAE6KVD5</accession>
<dbReference type="Proteomes" id="UP000320179">
    <property type="component" value="Chromosome"/>
</dbReference>
<dbReference type="PANTHER" id="PTHR38567">
    <property type="entry name" value="DUF4291 DOMAIN-CONTAINING PROTEIN"/>
    <property type="match status" value="1"/>
</dbReference>
<evidence type="ECO:0000313" key="1">
    <source>
        <dbReference type="EMBL" id="QDE71151.1"/>
    </source>
</evidence>